<sequence>MGVFPSGQLLCSVHSCILFDCFPILRRFSNREEPYTEIYEGIYVGGWPSSPDNLPPGDPAIVDCTCEFPRASHSVGNAYLCVPTWDTRSPQPSEIEMAVRWACRKREQKRPIFVHCAYGMI</sequence>
<name>A0A438FFP9_VITVI</name>
<reference evidence="1 2" key="1">
    <citation type="journal article" date="2018" name="PLoS Genet.">
        <title>Population sequencing reveals clonal diversity and ancestral inbreeding in the grapevine cultivar Chardonnay.</title>
        <authorList>
            <person name="Roach M.J."/>
            <person name="Johnson D.L."/>
            <person name="Bohlmann J."/>
            <person name="van Vuuren H.J."/>
            <person name="Jones S.J."/>
            <person name="Pretorius I.S."/>
            <person name="Schmidt S.A."/>
            <person name="Borneman A.R."/>
        </authorList>
    </citation>
    <scope>NUCLEOTIDE SEQUENCE [LARGE SCALE GENOMIC DNA]</scope>
    <source>
        <strain evidence="2">cv. Chardonnay</strain>
        <tissue evidence="1">Leaf</tissue>
    </source>
</reference>
<dbReference type="Proteomes" id="UP000288805">
    <property type="component" value="Unassembled WGS sequence"/>
</dbReference>
<accession>A0A438FFP9</accession>
<protein>
    <submittedName>
        <fullName evidence="1">Uncharacterized protein YnbD</fullName>
    </submittedName>
</protein>
<comment type="caution">
    <text evidence="1">The sequence shown here is derived from an EMBL/GenBank/DDBJ whole genome shotgun (WGS) entry which is preliminary data.</text>
</comment>
<dbReference type="EMBL" id="QGNW01000942">
    <property type="protein sequence ID" value="RVW58570.1"/>
    <property type="molecule type" value="Genomic_DNA"/>
</dbReference>
<dbReference type="Gene3D" id="3.90.190.10">
    <property type="entry name" value="Protein tyrosine phosphatase superfamily"/>
    <property type="match status" value="1"/>
</dbReference>
<dbReference type="AlphaFoldDB" id="A0A438FFP9"/>
<proteinExistence type="predicted"/>
<evidence type="ECO:0000313" key="2">
    <source>
        <dbReference type="Proteomes" id="UP000288805"/>
    </source>
</evidence>
<organism evidence="1 2">
    <name type="scientific">Vitis vinifera</name>
    <name type="common">Grape</name>
    <dbReference type="NCBI Taxonomy" id="29760"/>
    <lineage>
        <taxon>Eukaryota</taxon>
        <taxon>Viridiplantae</taxon>
        <taxon>Streptophyta</taxon>
        <taxon>Embryophyta</taxon>
        <taxon>Tracheophyta</taxon>
        <taxon>Spermatophyta</taxon>
        <taxon>Magnoliopsida</taxon>
        <taxon>eudicotyledons</taxon>
        <taxon>Gunneridae</taxon>
        <taxon>Pentapetalae</taxon>
        <taxon>rosids</taxon>
        <taxon>Vitales</taxon>
        <taxon>Vitaceae</taxon>
        <taxon>Viteae</taxon>
        <taxon>Vitis</taxon>
    </lineage>
</organism>
<dbReference type="PANTHER" id="PTHR47216:SF4">
    <property type="entry name" value="OS01G0859400 PROTEIN"/>
    <property type="match status" value="1"/>
</dbReference>
<dbReference type="InterPro" id="IPR029021">
    <property type="entry name" value="Prot-tyrosine_phosphatase-like"/>
</dbReference>
<dbReference type="SUPFAM" id="SSF52799">
    <property type="entry name" value="(Phosphotyrosine protein) phosphatases II"/>
    <property type="match status" value="1"/>
</dbReference>
<gene>
    <name evidence="1" type="primary">ynbD_1</name>
    <name evidence="1" type="ORF">CK203_110888</name>
</gene>
<evidence type="ECO:0000313" key="1">
    <source>
        <dbReference type="EMBL" id="RVW58570.1"/>
    </source>
</evidence>
<dbReference type="PANTHER" id="PTHR47216">
    <property type="match status" value="1"/>
</dbReference>